<evidence type="ECO:0000313" key="2">
    <source>
        <dbReference type="EMBL" id="KAK1666306.1"/>
    </source>
</evidence>
<reference evidence="2" key="1">
    <citation type="submission" date="2023-07" db="EMBL/GenBank/DDBJ databases">
        <title>A chromosome-level genome assembly of Lolium multiflorum.</title>
        <authorList>
            <person name="Chen Y."/>
            <person name="Copetti D."/>
            <person name="Kolliker R."/>
            <person name="Studer B."/>
        </authorList>
    </citation>
    <scope>NUCLEOTIDE SEQUENCE</scope>
    <source>
        <strain evidence="2">02402/16</strain>
        <tissue evidence="2">Leaf</tissue>
    </source>
</reference>
<dbReference type="AlphaFoldDB" id="A0AAD8SZ73"/>
<feature type="region of interest" description="Disordered" evidence="1">
    <location>
        <begin position="236"/>
        <end position="265"/>
    </location>
</feature>
<feature type="compositionally biased region" description="Acidic residues" evidence="1">
    <location>
        <begin position="247"/>
        <end position="265"/>
    </location>
</feature>
<keyword evidence="3" id="KW-1185">Reference proteome</keyword>
<proteinExistence type="predicted"/>
<evidence type="ECO:0000256" key="1">
    <source>
        <dbReference type="SAM" id="MobiDB-lite"/>
    </source>
</evidence>
<organism evidence="2 3">
    <name type="scientific">Lolium multiflorum</name>
    <name type="common">Italian ryegrass</name>
    <name type="synonym">Lolium perenne subsp. multiflorum</name>
    <dbReference type="NCBI Taxonomy" id="4521"/>
    <lineage>
        <taxon>Eukaryota</taxon>
        <taxon>Viridiplantae</taxon>
        <taxon>Streptophyta</taxon>
        <taxon>Embryophyta</taxon>
        <taxon>Tracheophyta</taxon>
        <taxon>Spermatophyta</taxon>
        <taxon>Magnoliopsida</taxon>
        <taxon>Liliopsida</taxon>
        <taxon>Poales</taxon>
        <taxon>Poaceae</taxon>
        <taxon>BOP clade</taxon>
        <taxon>Pooideae</taxon>
        <taxon>Poodae</taxon>
        <taxon>Poeae</taxon>
        <taxon>Poeae Chloroplast Group 2 (Poeae type)</taxon>
        <taxon>Loliodinae</taxon>
        <taxon>Loliinae</taxon>
        <taxon>Lolium</taxon>
    </lineage>
</organism>
<feature type="compositionally biased region" description="Low complexity" evidence="1">
    <location>
        <begin position="124"/>
        <end position="144"/>
    </location>
</feature>
<comment type="caution">
    <text evidence="2">The sequence shown here is derived from an EMBL/GenBank/DDBJ whole genome shotgun (WGS) entry which is preliminary data.</text>
</comment>
<name>A0AAD8SZ73_LOLMU</name>
<dbReference type="Proteomes" id="UP001231189">
    <property type="component" value="Unassembled WGS sequence"/>
</dbReference>
<evidence type="ECO:0000313" key="3">
    <source>
        <dbReference type="Proteomes" id="UP001231189"/>
    </source>
</evidence>
<feature type="region of interest" description="Disordered" evidence="1">
    <location>
        <begin position="78"/>
        <end position="156"/>
    </location>
</feature>
<sequence>MSVVEYRDRFLTLSRYAPDETDTNEKRKERFLNGLHDEMQTVLVNIPFADLEALVDSAIQMEGKLHQANENRKRRMMNQNGPHHAQKHRNNSTGGFTPRHNKPPAQNYRPNYSNNNGGPRSPEATTTTTATTTTATPTTTTTTPMSPAPPNFTGVARQYTASSPSISATPGAAACTRRIAVVDNVAWTLSLDRRRPGALSDPLLRRASTALLVDDDDEARPSIAVLIQRPTIKAMTRCSGGDGGVDGGDDDDDDGDDVPLDDDGDGVDFLRGNFPGFLPAGELFLSGVLRPRRRL</sequence>
<dbReference type="EMBL" id="JAUUTY010000003">
    <property type="protein sequence ID" value="KAK1666306.1"/>
    <property type="molecule type" value="Genomic_DNA"/>
</dbReference>
<evidence type="ECO:0008006" key="4">
    <source>
        <dbReference type="Google" id="ProtNLM"/>
    </source>
</evidence>
<gene>
    <name evidence="2" type="ORF">QYE76_054465</name>
</gene>
<feature type="compositionally biased region" description="Polar residues" evidence="1">
    <location>
        <begin position="108"/>
        <end position="118"/>
    </location>
</feature>
<protein>
    <recommendedName>
        <fullName evidence="4">Retrotransposon gag domain-containing protein</fullName>
    </recommendedName>
</protein>
<accession>A0AAD8SZ73</accession>